<comment type="subcellular location">
    <subcellularLocation>
        <location evidence="2 15">Cytoplasm</location>
    </subcellularLocation>
</comment>
<dbReference type="GO" id="GO:0005737">
    <property type="term" value="C:cytoplasm"/>
    <property type="evidence" value="ECO:0007669"/>
    <property type="project" value="UniProtKB-SubCell"/>
</dbReference>
<evidence type="ECO:0000256" key="4">
    <source>
        <dbReference type="ARBA" id="ARBA00009489"/>
    </source>
</evidence>
<dbReference type="EC" id="2.4.2.17" evidence="5 15"/>
<organism evidence="17 18">
    <name type="scientific">Thermococcus thioreducens</name>
    <dbReference type="NCBI Taxonomy" id="277988"/>
    <lineage>
        <taxon>Archaea</taxon>
        <taxon>Methanobacteriati</taxon>
        <taxon>Methanobacteriota</taxon>
        <taxon>Thermococci</taxon>
        <taxon>Thermococcales</taxon>
        <taxon>Thermococcaceae</taxon>
        <taxon>Thermococcus</taxon>
    </lineage>
</organism>
<keyword evidence="7 15" id="KW-0963">Cytoplasm</keyword>
<evidence type="ECO:0000256" key="2">
    <source>
        <dbReference type="ARBA" id="ARBA00004496"/>
    </source>
</evidence>
<dbReference type="CDD" id="cd13595">
    <property type="entry name" value="PBP2_HisGs"/>
    <property type="match status" value="1"/>
</dbReference>
<dbReference type="EMBL" id="FOIW01000001">
    <property type="protein sequence ID" value="SEV86171.1"/>
    <property type="molecule type" value="Genomic_DNA"/>
</dbReference>
<sequence length="213" mass="23525">MKRSNGAPIRFVLPKGRLLQGSLGLLQKAGISLRPPGERRLIERVGNYEVLLARAFDVPVYVEYGIDVGITGSDVLEERGSDVLVPLELPFGKCRLSLAMPGERIAEPEEMDGYRIATKYPRITRRFFEGLGVEVEILKLHGSIELAPKIGIADAIVDIVETGETLRANGLVEVTKVMDVSALLLVNRIAQKTKFEEINELVFSIKEVIRDGT</sequence>
<keyword evidence="11 15" id="KW-0547">Nucleotide-binding</keyword>
<evidence type="ECO:0000256" key="15">
    <source>
        <dbReference type="HAMAP-Rule" id="MF_01018"/>
    </source>
</evidence>
<dbReference type="GO" id="GO:0003879">
    <property type="term" value="F:ATP phosphoribosyltransferase activity"/>
    <property type="evidence" value="ECO:0007669"/>
    <property type="project" value="UniProtKB-UniRule"/>
</dbReference>
<evidence type="ECO:0000259" key="16">
    <source>
        <dbReference type="Pfam" id="PF01634"/>
    </source>
</evidence>
<comment type="catalytic activity">
    <reaction evidence="1 15">
        <text>1-(5-phospho-beta-D-ribosyl)-ATP + diphosphate = 5-phospho-alpha-D-ribose 1-diphosphate + ATP</text>
        <dbReference type="Rhea" id="RHEA:18473"/>
        <dbReference type="ChEBI" id="CHEBI:30616"/>
        <dbReference type="ChEBI" id="CHEBI:33019"/>
        <dbReference type="ChEBI" id="CHEBI:58017"/>
        <dbReference type="ChEBI" id="CHEBI:73183"/>
        <dbReference type="EC" id="2.4.2.17"/>
    </reaction>
</comment>
<reference evidence="18" key="1">
    <citation type="submission" date="2016-10" db="EMBL/GenBank/DDBJ databases">
        <authorList>
            <person name="Varghese N."/>
            <person name="Submissions S."/>
        </authorList>
    </citation>
    <scope>NUCLEOTIDE SEQUENCE [LARGE SCALE GENOMIC DNA]</scope>
    <source>
        <strain evidence="18">OGL-20</strain>
    </source>
</reference>
<evidence type="ECO:0000256" key="11">
    <source>
        <dbReference type="ARBA" id="ARBA00022741"/>
    </source>
</evidence>
<evidence type="ECO:0000256" key="1">
    <source>
        <dbReference type="ARBA" id="ARBA00000915"/>
    </source>
</evidence>
<comment type="pathway">
    <text evidence="3 15">Amino-acid biosynthesis; L-histidine biosynthesis; L-histidine from 5-phospho-alpha-D-ribose 1-diphosphate: step 1/9.</text>
</comment>
<evidence type="ECO:0000313" key="17">
    <source>
        <dbReference type="EMBL" id="SEV86171.1"/>
    </source>
</evidence>
<evidence type="ECO:0000256" key="7">
    <source>
        <dbReference type="ARBA" id="ARBA00022490"/>
    </source>
</evidence>
<proteinExistence type="inferred from homology"/>
<keyword evidence="8 15" id="KW-0028">Amino-acid biosynthesis</keyword>
<evidence type="ECO:0000256" key="3">
    <source>
        <dbReference type="ARBA" id="ARBA00004667"/>
    </source>
</evidence>
<evidence type="ECO:0000256" key="8">
    <source>
        <dbReference type="ARBA" id="ARBA00022605"/>
    </source>
</evidence>
<name>A0A1I0MFD7_9EURY</name>
<dbReference type="UniPathway" id="UPA00031">
    <property type="reaction ID" value="UER00006"/>
</dbReference>
<keyword evidence="9 15" id="KW-0328">Glycosyltransferase</keyword>
<dbReference type="AlphaFoldDB" id="A0A1I0MFD7"/>
<comment type="similarity">
    <text evidence="4 15">Belongs to the ATP phosphoribosyltransferase family. Short subfamily.</text>
</comment>
<dbReference type="NCBIfam" id="TIGR00070">
    <property type="entry name" value="hisG"/>
    <property type="match status" value="1"/>
</dbReference>
<dbReference type="GO" id="GO:0005524">
    <property type="term" value="F:ATP binding"/>
    <property type="evidence" value="ECO:0007669"/>
    <property type="project" value="UniProtKB-KW"/>
</dbReference>
<evidence type="ECO:0000256" key="6">
    <source>
        <dbReference type="ARBA" id="ARBA00020998"/>
    </source>
</evidence>
<gene>
    <name evidence="15" type="primary">hisG</name>
    <name evidence="17" type="ORF">SAMN05216170_0465</name>
</gene>
<evidence type="ECO:0000313" key="18">
    <source>
        <dbReference type="Proteomes" id="UP000182125"/>
    </source>
</evidence>
<dbReference type="InterPro" id="IPR001348">
    <property type="entry name" value="ATP_PRibTrfase_HisG"/>
</dbReference>
<accession>A0A1I0MFD7</accession>
<evidence type="ECO:0000256" key="10">
    <source>
        <dbReference type="ARBA" id="ARBA00022679"/>
    </source>
</evidence>
<protein>
    <recommendedName>
        <fullName evidence="6 15">ATP phosphoribosyltransferase</fullName>
        <shortName evidence="15">ATP-PRT</shortName>
        <shortName evidence="15">ATP-PRTase</shortName>
        <ecNumber evidence="5 15">2.4.2.17</ecNumber>
    </recommendedName>
</protein>
<dbReference type="PROSITE" id="PS01316">
    <property type="entry name" value="ATP_P_PHORIBOSYLTR"/>
    <property type="match status" value="1"/>
</dbReference>
<keyword evidence="13 15" id="KW-0368">Histidine biosynthesis</keyword>
<dbReference type="InterPro" id="IPR013820">
    <property type="entry name" value="ATP_PRibTrfase_cat"/>
</dbReference>
<dbReference type="InterPro" id="IPR024893">
    <property type="entry name" value="ATP_PRibTrfase_HisG_short"/>
</dbReference>
<dbReference type="InterPro" id="IPR018198">
    <property type="entry name" value="ATP_PRibTrfase_CS"/>
</dbReference>
<evidence type="ECO:0000256" key="5">
    <source>
        <dbReference type="ARBA" id="ARBA00011946"/>
    </source>
</evidence>
<dbReference type="PANTHER" id="PTHR21403">
    <property type="entry name" value="ATP PHOSPHORIBOSYLTRANSFERASE ATP-PRTASE"/>
    <property type="match status" value="1"/>
</dbReference>
<dbReference type="Proteomes" id="UP000182125">
    <property type="component" value="Unassembled WGS sequence"/>
</dbReference>
<dbReference type="Gene3D" id="3.40.190.10">
    <property type="entry name" value="Periplasmic binding protein-like II"/>
    <property type="match status" value="2"/>
</dbReference>
<dbReference type="HAMAP" id="MF_01018">
    <property type="entry name" value="HisG_Short"/>
    <property type="match status" value="1"/>
</dbReference>
<dbReference type="GO" id="GO:0000105">
    <property type="term" value="P:L-histidine biosynthetic process"/>
    <property type="evidence" value="ECO:0007669"/>
    <property type="project" value="UniProtKB-UniRule"/>
</dbReference>
<keyword evidence="10 15" id="KW-0808">Transferase</keyword>
<dbReference type="SUPFAM" id="SSF53850">
    <property type="entry name" value="Periplasmic binding protein-like II"/>
    <property type="match status" value="1"/>
</dbReference>
<dbReference type="PANTHER" id="PTHR21403:SF10">
    <property type="entry name" value="ATP PHOSPHORIBOSYLTRANSFERASE"/>
    <property type="match status" value="1"/>
</dbReference>
<feature type="domain" description="ATP phosphoribosyltransferase catalytic" evidence="16">
    <location>
        <begin position="54"/>
        <end position="206"/>
    </location>
</feature>
<evidence type="ECO:0000256" key="9">
    <source>
        <dbReference type="ARBA" id="ARBA00022676"/>
    </source>
</evidence>
<dbReference type="FunFam" id="3.40.190.10:FF:000008">
    <property type="entry name" value="ATP phosphoribosyltransferase"/>
    <property type="match status" value="1"/>
</dbReference>
<keyword evidence="12 15" id="KW-0067">ATP-binding</keyword>
<evidence type="ECO:0000256" key="14">
    <source>
        <dbReference type="ARBA" id="ARBA00024861"/>
    </source>
</evidence>
<comment type="function">
    <text evidence="14 15">Catalyzes the condensation of ATP and 5-phosphoribose 1-diphosphate to form N'-(5'-phosphoribosyl)-ATP (PR-ATP). Has a crucial role in the pathway because the rate of histidine biosynthesis seems to be controlled primarily by regulation of HisG enzymatic activity.</text>
</comment>
<evidence type="ECO:0000256" key="13">
    <source>
        <dbReference type="ARBA" id="ARBA00023102"/>
    </source>
</evidence>
<evidence type="ECO:0000256" key="12">
    <source>
        <dbReference type="ARBA" id="ARBA00022840"/>
    </source>
</evidence>
<dbReference type="Pfam" id="PF01634">
    <property type="entry name" value="HisG"/>
    <property type="match status" value="1"/>
</dbReference>